<dbReference type="Proteomes" id="UP001321580">
    <property type="component" value="Unassembled WGS sequence"/>
</dbReference>
<accession>A0ABT6XH10</accession>
<sequence>MQISAKNAMAMAMASVEMEGFTVSGEDRELMQRVVNGEISATEAMQQILQEARRANDLD</sequence>
<reference evidence="2 3" key="1">
    <citation type="submission" date="2023-05" db="EMBL/GenBank/DDBJ databases">
        <title>Lysobacter sp. strain LF1 Genome sequencing and assembly.</title>
        <authorList>
            <person name="Jung Y."/>
        </authorList>
    </citation>
    <scope>NUCLEOTIDE SEQUENCE [LARGE SCALE GENOMIC DNA]</scope>
    <source>
        <strain evidence="2 3">LF1</strain>
    </source>
</reference>
<dbReference type="EMBL" id="JASGBI010000001">
    <property type="protein sequence ID" value="MDI9239445.1"/>
    <property type="molecule type" value="Genomic_DNA"/>
</dbReference>
<dbReference type="InterPro" id="IPR041535">
    <property type="entry name" value="VbhA"/>
</dbReference>
<dbReference type="CDD" id="cd11586">
    <property type="entry name" value="VbhA_like"/>
    <property type="match status" value="1"/>
</dbReference>
<evidence type="ECO:0000313" key="3">
    <source>
        <dbReference type="Proteomes" id="UP001321580"/>
    </source>
</evidence>
<protein>
    <submittedName>
        <fullName evidence="2">Antitoxin VbhA family protein</fullName>
    </submittedName>
</protein>
<evidence type="ECO:0000313" key="2">
    <source>
        <dbReference type="EMBL" id="MDI9239445.1"/>
    </source>
</evidence>
<dbReference type="InterPro" id="IPR043038">
    <property type="entry name" value="VbhA_sf"/>
</dbReference>
<dbReference type="InterPro" id="IPR033788">
    <property type="entry name" value="VbhA-like"/>
</dbReference>
<keyword evidence="3" id="KW-1185">Reference proteome</keyword>
<gene>
    <name evidence="2" type="ORF">QLQ15_11075</name>
</gene>
<evidence type="ECO:0000259" key="1">
    <source>
        <dbReference type="Pfam" id="PF18495"/>
    </source>
</evidence>
<comment type="caution">
    <text evidence="2">The sequence shown here is derived from an EMBL/GenBank/DDBJ whole genome shotgun (WGS) entry which is preliminary data.</text>
</comment>
<name>A0ABT6XH10_9GAMM</name>
<dbReference type="RefSeq" id="WP_283212830.1">
    <property type="nucleotide sequence ID" value="NZ_JASGBI010000001.1"/>
</dbReference>
<dbReference type="Gene3D" id="1.10.8.1050">
    <property type="entry name" value="Antitoxin VbhA-like"/>
    <property type="match status" value="1"/>
</dbReference>
<proteinExistence type="predicted"/>
<dbReference type="Pfam" id="PF18495">
    <property type="entry name" value="VbhA"/>
    <property type="match status" value="1"/>
</dbReference>
<feature type="domain" description="Antitoxin VbhA" evidence="1">
    <location>
        <begin position="8"/>
        <end position="50"/>
    </location>
</feature>
<organism evidence="2 3">
    <name type="scientific">Lysobacter stagni</name>
    <dbReference type="NCBI Taxonomy" id="3045172"/>
    <lineage>
        <taxon>Bacteria</taxon>
        <taxon>Pseudomonadati</taxon>
        <taxon>Pseudomonadota</taxon>
        <taxon>Gammaproteobacteria</taxon>
        <taxon>Lysobacterales</taxon>
        <taxon>Lysobacteraceae</taxon>
        <taxon>Lysobacter</taxon>
    </lineage>
</organism>